<name>A0A9P5U9F2_9AGAR</name>
<dbReference type="Proteomes" id="UP000772434">
    <property type="component" value="Unassembled WGS sequence"/>
</dbReference>
<gene>
    <name evidence="1" type="ORF">BDP27DRAFT_1401100</name>
</gene>
<proteinExistence type="predicted"/>
<dbReference type="AlphaFoldDB" id="A0A9P5U9F2"/>
<dbReference type="EMBL" id="JADNRY010000028">
    <property type="protein sequence ID" value="KAF9071940.1"/>
    <property type="molecule type" value="Genomic_DNA"/>
</dbReference>
<keyword evidence="2" id="KW-1185">Reference proteome</keyword>
<accession>A0A9P5U9F2</accession>
<protein>
    <submittedName>
        <fullName evidence="1">Uncharacterized protein</fullName>
    </submittedName>
</protein>
<comment type="caution">
    <text evidence="1">The sequence shown here is derived from an EMBL/GenBank/DDBJ whole genome shotgun (WGS) entry which is preliminary data.</text>
</comment>
<evidence type="ECO:0000313" key="2">
    <source>
        <dbReference type="Proteomes" id="UP000772434"/>
    </source>
</evidence>
<reference evidence="1" key="1">
    <citation type="submission" date="2020-11" db="EMBL/GenBank/DDBJ databases">
        <authorList>
            <consortium name="DOE Joint Genome Institute"/>
            <person name="Ahrendt S."/>
            <person name="Riley R."/>
            <person name="Andreopoulos W."/>
            <person name="Labutti K."/>
            <person name="Pangilinan J."/>
            <person name="Ruiz-Duenas F.J."/>
            <person name="Barrasa J.M."/>
            <person name="Sanchez-Garcia M."/>
            <person name="Camarero S."/>
            <person name="Miyauchi S."/>
            <person name="Serrano A."/>
            <person name="Linde D."/>
            <person name="Babiker R."/>
            <person name="Drula E."/>
            <person name="Ayuso-Fernandez I."/>
            <person name="Pacheco R."/>
            <person name="Padilla G."/>
            <person name="Ferreira P."/>
            <person name="Barriuso J."/>
            <person name="Kellner H."/>
            <person name="Castanera R."/>
            <person name="Alfaro M."/>
            <person name="Ramirez L."/>
            <person name="Pisabarro A.G."/>
            <person name="Kuo A."/>
            <person name="Tritt A."/>
            <person name="Lipzen A."/>
            <person name="He G."/>
            <person name="Yan M."/>
            <person name="Ng V."/>
            <person name="Cullen D."/>
            <person name="Martin F."/>
            <person name="Rosso M.-N."/>
            <person name="Henrissat B."/>
            <person name="Hibbett D."/>
            <person name="Martinez A.T."/>
            <person name="Grigoriev I.V."/>
        </authorList>
    </citation>
    <scope>NUCLEOTIDE SEQUENCE</scope>
    <source>
        <strain evidence="1">AH 40177</strain>
    </source>
</reference>
<evidence type="ECO:0000313" key="1">
    <source>
        <dbReference type="EMBL" id="KAF9071940.1"/>
    </source>
</evidence>
<organism evidence="1 2">
    <name type="scientific">Rhodocollybia butyracea</name>
    <dbReference type="NCBI Taxonomy" id="206335"/>
    <lineage>
        <taxon>Eukaryota</taxon>
        <taxon>Fungi</taxon>
        <taxon>Dikarya</taxon>
        <taxon>Basidiomycota</taxon>
        <taxon>Agaricomycotina</taxon>
        <taxon>Agaricomycetes</taxon>
        <taxon>Agaricomycetidae</taxon>
        <taxon>Agaricales</taxon>
        <taxon>Marasmiineae</taxon>
        <taxon>Omphalotaceae</taxon>
        <taxon>Rhodocollybia</taxon>
    </lineage>
</organism>
<sequence>MEAAWELKRKFTDVSTQFFAFREVVGMPRNPSIKVVDQKVENGMHETLIANAALKLFLKKGWALVNTCLTLATFWNLSHAPATAHGIPTPSSLLSVTRIVRSNVASKIFHDPGIQAIVIPLVILGTHCDAVVKAGADHRDVSAADIIIHGHPDWILHMVNDNVFLPFGVKDNILVLFGVKDNRVLLFSPNLQLELLPTEAAFRGYLLGLW</sequence>